<dbReference type="OrthoDB" id="508510at2"/>
<dbReference type="Pfam" id="PF12833">
    <property type="entry name" value="HTH_18"/>
    <property type="match status" value="1"/>
</dbReference>
<evidence type="ECO:0000256" key="1">
    <source>
        <dbReference type="ARBA" id="ARBA00023015"/>
    </source>
</evidence>
<name>A0A0V7ZCU7_9CYAN</name>
<dbReference type="InterPro" id="IPR009057">
    <property type="entry name" value="Homeodomain-like_sf"/>
</dbReference>
<keyword evidence="2" id="KW-0238">DNA-binding</keyword>
<accession>A0A0V7ZCU7</accession>
<evidence type="ECO:0000259" key="4">
    <source>
        <dbReference type="PROSITE" id="PS01124"/>
    </source>
</evidence>
<dbReference type="RefSeq" id="WP_027845371.1">
    <property type="nucleotide sequence ID" value="NZ_LMTZ01000117.1"/>
</dbReference>
<evidence type="ECO:0000256" key="2">
    <source>
        <dbReference type="ARBA" id="ARBA00023125"/>
    </source>
</evidence>
<feature type="domain" description="HTH araC/xylS-type" evidence="4">
    <location>
        <begin position="68"/>
        <end position="166"/>
    </location>
</feature>
<dbReference type="SUPFAM" id="SSF46689">
    <property type="entry name" value="Homeodomain-like"/>
    <property type="match status" value="2"/>
</dbReference>
<dbReference type="InterPro" id="IPR018060">
    <property type="entry name" value="HTH_AraC"/>
</dbReference>
<evidence type="ECO:0000313" key="7">
    <source>
        <dbReference type="Proteomes" id="UP000053372"/>
    </source>
</evidence>
<protein>
    <submittedName>
        <fullName evidence="5">AraC family transcriptional regulator</fullName>
    </submittedName>
</protein>
<keyword evidence="3" id="KW-0804">Transcription</keyword>
<dbReference type="GO" id="GO:0043565">
    <property type="term" value="F:sequence-specific DNA binding"/>
    <property type="evidence" value="ECO:0007669"/>
    <property type="project" value="InterPro"/>
</dbReference>
<evidence type="ECO:0000313" key="6">
    <source>
        <dbReference type="EMBL" id="KST64818.1"/>
    </source>
</evidence>
<keyword evidence="1" id="KW-0805">Transcription regulation</keyword>
<dbReference type="Proteomes" id="UP000053372">
    <property type="component" value="Unassembled WGS sequence"/>
</dbReference>
<organism evidence="5 7">
    <name type="scientific">Mastigocoleus testarum BC008</name>
    <dbReference type="NCBI Taxonomy" id="371196"/>
    <lineage>
        <taxon>Bacteria</taxon>
        <taxon>Bacillati</taxon>
        <taxon>Cyanobacteriota</taxon>
        <taxon>Cyanophyceae</taxon>
        <taxon>Nostocales</taxon>
        <taxon>Hapalosiphonaceae</taxon>
        <taxon>Mastigocoleus</taxon>
    </lineage>
</organism>
<evidence type="ECO:0000256" key="3">
    <source>
        <dbReference type="ARBA" id="ARBA00023163"/>
    </source>
</evidence>
<dbReference type="EMBL" id="LMTZ01000162">
    <property type="protein sequence ID" value="KST62188.1"/>
    <property type="molecule type" value="Genomic_DNA"/>
</dbReference>
<dbReference type="PANTHER" id="PTHR43280">
    <property type="entry name" value="ARAC-FAMILY TRANSCRIPTIONAL REGULATOR"/>
    <property type="match status" value="1"/>
</dbReference>
<comment type="caution">
    <text evidence="5">The sequence shown here is derived from an EMBL/GenBank/DDBJ whole genome shotgun (WGS) entry which is preliminary data.</text>
</comment>
<dbReference type="PANTHER" id="PTHR43280:SF28">
    <property type="entry name" value="HTH-TYPE TRANSCRIPTIONAL ACTIVATOR RHAS"/>
    <property type="match status" value="1"/>
</dbReference>
<dbReference type="PROSITE" id="PS01124">
    <property type="entry name" value="HTH_ARAC_FAMILY_2"/>
    <property type="match status" value="1"/>
</dbReference>
<dbReference type="AlphaFoldDB" id="A0A0V7ZCU7"/>
<sequence>MIKIVFDNEHTKTKNFVVKCLKKAGFEVISAKNDFIKIQLADKKIYSTEASKKSNYSESIFPSTSRLKEVFEFIELNYDQPISLKKVAQAVGYSSAYLTDLVKRLTGKTVNNWIVERRIVEAKRLLLETNHSVKQIALDVGYQNINHFYEQFHGYYNNTPDAWRKAQRCKVV</sequence>
<evidence type="ECO:0000313" key="5">
    <source>
        <dbReference type="EMBL" id="KST62188.1"/>
    </source>
</evidence>
<keyword evidence="7" id="KW-1185">Reference proteome</keyword>
<proteinExistence type="predicted"/>
<reference evidence="5 7" key="1">
    <citation type="journal article" date="2015" name="Genome Announc.">
        <title>Draft Genome of the Euendolithic (true boring) Cyanobacterium Mastigocoleus testarum strain BC008.</title>
        <authorList>
            <person name="Guida B.S."/>
            <person name="Garcia-Pichel F."/>
        </authorList>
    </citation>
    <scope>NUCLEOTIDE SEQUENCE [LARGE SCALE GENOMIC DNA]</scope>
    <source>
        <strain evidence="5 7">BC008</strain>
    </source>
</reference>
<dbReference type="SMART" id="SM00342">
    <property type="entry name" value="HTH_ARAC"/>
    <property type="match status" value="1"/>
</dbReference>
<dbReference type="GO" id="GO:0003700">
    <property type="term" value="F:DNA-binding transcription factor activity"/>
    <property type="evidence" value="ECO:0007669"/>
    <property type="project" value="InterPro"/>
</dbReference>
<dbReference type="EMBL" id="LMTZ01000117">
    <property type="protein sequence ID" value="KST64818.1"/>
    <property type="molecule type" value="Genomic_DNA"/>
</dbReference>
<gene>
    <name evidence="6" type="ORF">BC008_18555</name>
    <name evidence="5" type="ORF">BC008_37725</name>
</gene>
<dbReference type="Gene3D" id="1.10.10.60">
    <property type="entry name" value="Homeodomain-like"/>
    <property type="match status" value="2"/>
</dbReference>